<dbReference type="InterPro" id="IPR001602">
    <property type="entry name" value="UPF0047_YjbQ-like"/>
</dbReference>
<dbReference type="NCBIfam" id="TIGR00149">
    <property type="entry name" value="TIGR00149_YjbQ"/>
    <property type="match status" value="1"/>
</dbReference>
<evidence type="ECO:0000313" key="3">
    <source>
        <dbReference type="Proteomes" id="UP000002415"/>
    </source>
</evidence>
<name>A7HIZ8_FERNB</name>
<reference evidence="2 3" key="2">
    <citation type="journal article" date="2009" name="Proc. Natl. Acad. Sci. U.S.A.">
        <title>On the chimeric nature, thermophilic origin, and phylogenetic placement of the Thermotogales.</title>
        <authorList>
            <person name="Zhaxybayeva O."/>
            <person name="Swithers K.S."/>
            <person name="Lapierre P."/>
            <person name="Fournier G.P."/>
            <person name="Bickhart D.M."/>
            <person name="DeBoy R.T."/>
            <person name="Nelson K.E."/>
            <person name="Nesbo C.L."/>
            <person name="Doolittle W.F."/>
            <person name="Gogarten J.P."/>
            <person name="Noll K.M."/>
        </authorList>
    </citation>
    <scope>NUCLEOTIDE SEQUENCE [LARGE SCALE GENOMIC DNA]</scope>
    <source>
        <strain evidence="3">ATCC 35602 / DSM 5306 / Rt17-B1</strain>
    </source>
</reference>
<dbReference type="Proteomes" id="UP000002415">
    <property type="component" value="Chromosome"/>
</dbReference>
<dbReference type="EMBL" id="CP000771">
    <property type="protein sequence ID" value="ABS59881.1"/>
    <property type="molecule type" value="Genomic_DNA"/>
</dbReference>
<reference evidence="2 3" key="1">
    <citation type="submission" date="2007-07" db="EMBL/GenBank/DDBJ databases">
        <title>Complete sequence of Fervidobacterium nodosum Rt17-B1.</title>
        <authorList>
            <consortium name="US DOE Joint Genome Institute"/>
            <person name="Copeland A."/>
            <person name="Lucas S."/>
            <person name="Lapidus A."/>
            <person name="Barry K."/>
            <person name="Glavina del Rio T."/>
            <person name="Dalin E."/>
            <person name="Tice H."/>
            <person name="Pitluck S."/>
            <person name="Saunders E."/>
            <person name="Brettin T."/>
            <person name="Bruce D."/>
            <person name="Detter J.C."/>
            <person name="Han C."/>
            <person name="Schmutz J."/>
            <person name="Larimer F."/>
            <person name="Land M."/>
            <person name="Hauser L."/>
            <person name="Kyrpides N."/>
            <person name="Mikhailova N."/>
            <person name="Nelson K."/>
            <person name="Gogarten J.P."/>
            <person name="Noll K."/>
            <person name="Richardson P."/>
        </authorList>
    </citation>
    <scope>NUCLEOTIDE SEQUENCE [LARGE SCALE GENOMIC DNA]</scope>
    <source>
        <strain evidence="3">ATCC 35602 / DSM 5306 / Rt17-B1</strain>
    </source>
</reference>
<dbReference type="PROSITE" id="PS00018">
    <property type="entry name" value="EF_HAND_1"/>
    <property type="match status" value="1"/>
</dbReference>
<accession>A7HIZ8</accession>
<evidence type="ECO:0000313" key="2">
    <source>
        <dbReference type="EMBL" id="ABS59881.1"/>
    </source>
</evidence>
<dbReference type="KEGG" id="fno:Fnod_0008"/>
<protein>
    <recommendedName>
        <fullName evidence="4">YjbQ family protein</fullName>
    </recommendedName>
</protein>
<comment type="similarity">
    <text evidence="1">Belongs to the UPF0047 family.</text>
</comment>
<dbReference type="InterPro" id="IPR035917">
    <property type="entry name" value="YjbQ-like_sf"/>
</dbReference>
<dbReference type="STRING" id="381764.Fnod_0008"/>
<dbReference type="OrthoDB" id="9801725at2"/>
<dbReference type="PROSITE" id="PS01314">
    <property type="entry name" value="UPF0047"/>
    <property type="match status" value="1"/>
</dbReference>
<evidence type="ECO:0000256" key="1">
    <source>
        <dbReference type="ARBA" id="ARBA00005534"/>
    </source>
</evidence>
<keyword evidence="3" id="KW-1185">Reference proteome</keyword>
<dbReference type="PANTHER" id="PTHR30615">
    <property type="entry name" value="UNCHARACTERIZED PROTEIN YJBQ-RELATED"/>
    <property type="match status" value="1"/>
</dbReference>
<dbReference type="RefSeq" id="WP_011993204.1">
    <property type="nucleotide sequence ID" value="NC_009718.1"/>
</dbReference>
<organism evidence="2 3">
    <name type="scientific">Fervidobacterium nodosum (strain ATCC 35602 / DSM 5306 / Rt17-B1)</name>
    <dbReference type="NCBI Taxonomy" id="381764"/>
    <lineage>
        <taxon>Bacteria</taxon>
        <taxon>Thermotogati</taxon>
        <taxon>Thermotogota</taxon>
        <taxon>Thermotogae</taxon>
        <taxon>Thermotogales</taxon>
        <taxon>Fervidobacteriaceae</taxon>
        <taxon>Fervidobacterium</taxon>
    </lineage>
</organism>
<dbReference type="eggNOG" id="COG0432">
    <property type="taxonomic scope" value="Bacteria"/>
</dbReference>
<proteinExistence type="inferred from homology"/>
<dbReference type="Pfam" id="PF01894">
    <property type="entry name" value="YjbQ"/>
    <property type="match status" value="1"/>
</dbReference>
<gene>
    <name evidence="2" type="ordered locus">Fnod_0008</name>
</gene>
<sequence>MLKKIDVSTSKRVEFLDITPIVSNIVSESNVKEGICLVYVPHTTCGLTINEHADPSVVSDIINHVNKLVPYNSDYKHLEGNSDAHIKASIFGSSLSIIISNGKLLLGTWQGIFLCEFDGPRKRSVYIKILEG</sequence>
<dbReference type="InterPro" id="IPR018247">
    <property type="entry name" value="EF_Hand_1_Ca_BS"/>
</dbReference>
<dbReference type="HOGENOM" id="CLU_096980_1_1_0"/>
<evidence type="ECO:0008006" key="4">
    <source>
        <dbReference type="Google" id="ProtNLM"/>
    </source>
</evidence>
<dbReference type="PIRSF" id="PIRSF004681">
    <property type="entry name" value="UCP004681"/>
    <property type="match status" value="1"/>
</dbReference>
<dbReference type="AlphaFoldDB" id="A7HIZ8"/>
<dbReference type="PANTHER" id="PTHR30615:SF8">
    <property type="entry name" value="UPF0047 PROTEIN C4A8.02C"/>
    <property type="match status" value="1"/>
</dbReference>
<dbReference type="Gene3D" id="2.60.120.460">
    <property type="entry name" value="YjbQ-like"/>
    <property type="match status" value="1"/>
</dbReference>
<dbReference type="SUPFAM" id="SSF111038">
    <property type="entry name" value="YjbQ-like"/>
    <property type="match status" value="1"/>
</dbReference>